<proteinExistence type="predicted"/>
<sequence>MAYKILYASSSDSLEKEMVRHLNDYWEPLGGVAIGNFEGGVHFYQAVVRRDLIKFN</sequence>
<name>A0A223V107_9FLAO</name>
<dbReference type="OrthoDB" id="5460999at2"/>
<protein>
    <submittedName>
        <fullName evidence="1">Uncharacterized protein</fullName>
    </submittedName>
</protein>
<reference evidence="1 2" key="1">
    <citation type="submission" date="2017-08" db="EMBL/GenBank/DDBJ databases">
        <title>The complete genome sequence of Maribacter sp. B1, isolated from deep-sea sediment.</title>
        <authorList>
            <person name="Wu Y.-H."/>
            <person name="Cheng H."/>
            <person name="Xu X.-W."/>
        </authorList>
    </citation>
    <scope>NUCLEOTIDE SEQUENCE [LARGE SCALE GENOMIC DNA]</scope>
    <source>
        <strain evidence="1 2">B1</strain>
    </source>
</reference>
<gene>
    <name evidence="1" type="ORF">CJ263_01470</name>
</gene>
<dbReference type="EMBL" id="CP022957">
    <property type="protein sequence ID" value="ASV29004.1"/>
    <property type="molecule type" value="Genomic_DNA"/>
</dbReference>
<dbReference type="RefSeq" id="WP_094995638.1">
    <property type="nucleotide sequence ID" value="NZ_BMJL01000001.1"/>
</dbReference>
<dbReference type="Pfam" id="PF08410">
    <property type="entry name" value="DUF1737"/>
    <property type="match status" value="1"/>
</dbReference>
<organism evidence="1 2">
    <name type="scientific">Maribacter cobaltidurans</name>
    <dbReference type="NCBI Taxonomy" id="1178778"/>
    <lineage>
        <taxon>Bacteria</taxon>
        <taxon>Pseudomonadati</taxon>
        <taxon>Bacteroidota</taxon>
        <taxon>Flavobacteriia</taxon>
        <taxon>Flavobacteriales</taxon>
        <taxon>Flavobacteriaceae</taxon>
        <taxon>Maribacter</taxon>
    </lineage>
</organism>
<dbReference type="InterPro" id="IPR013619">
    <property type="entry name" value="DUF1737"/>
</dbReference>
<dbReference type="Proteomes" id="UP000215244">
    <property type="component" value="Chromosome"/>
</dbReference>
<dbReference type="AlphaFoldDB" id="A0A223V107"/>
<evidence type="ECO:0000313" key="1">
    <source>
        <dbReference type="EMBL" id="ASV29004.1"/>
    </source>
</evidence>
<accession>A0A223V107</accession>
<dbReference type="KEGG" id="marb:CJ263_01470"/>
<evidence type="ECO:0000313" key="2">
    <source>
        <dbReference type="Proteomes" id="UP000215244"/>
    </source>
</evidence>
<keyword evidence="2" id="KW-1185">Reference proteome</keyword>